<evidence type="ECO:0000256" key="2">
    <source>
        <dbReference type="ARBA" id="ARBA00023004"/>
    </source>
</evidence>
<dbReference type="EMBL" id="SHLY01000004">
    <property type="protein sequence ID" value="TAA45007.1"/>
    <property type="molecule type" value="Genomic_DNA"/>
</dbReference>
<sequence length="452" mass="50171">MKSELDWSNYHDQGMGDAYADIPKQGGDFAKAISVCIRSGVCEQQQTGVMCPSFRISSDPHLSPGGRVKLLKQILNQPDIESPVSSKTLDAAMDQCVACKGCQRECENNLDMALIKTEYLAQKLKNQRLSLRNRLFAYHPFLLHKYPWLSHLIRWRNRSSLLAYLGDKWLKIAASVPLPEVATRPFIANRTVYEPLAFRAGFSHSVVLWLDSFTTLFNPEQGEAALQLLRKAGYKVWLIDPHSSANETPLDSGRTLLSQGLVAEAREQAKCLLQALSPHIEKQRPIIGLEPSTLLMLRDEYQALGLGEIAAKAAKLAQLLEEFIAREKINGRFNLSFNSGKQHAPILVHGHCHQKAVGAMRSMRKALRLLPDLDVSFIKSSCCGMGGTFGLESEHIAQSQQMANLSLVPKIVAAPEADLVCNGFGCGQQIYAMTGRRPRHLANVLAEMIEDE</sequence>
<evidence type="ECO:0000259" key="4">
    <source>
        <dbReference type="Pfam" id="PF13183"/>
    </source>
</evidence>
<dbReference type="PANTHER" id="PTHR32479">
    <property type="entry name" value="GLYCOLATE OXIDASE IRON-SULFUR SUBUNIT"/>
    <property type="match status" value="1"/>
</dbReference>
<dbReference type="InterPro" id="IPR009051">
    <property type="entry name" value="Helical_ferredxn"/>
</dbReference>
<dbReference type="PANTHER" id="PTHR32479:SF19">
    <property type="entry name" value="ANAEROBIC GLYCEROL-3-PHOSPHATE DEHYDROGENASE SUBUNIT C"/>
    <property type="match status" value="1"/>
</dbReference>
<dbReference type="InterPro" id="IPR017896">
    <property type="entry name" value="4Fe4S_Fe-S-bd"/>
</dbReference>
<evidence type="ECO:0000256" key="1">
    <source>
        <dbReference type="ARBA" id="ARBA00022723"/>
    </source>
</evidence>
<name>A0ABY1WN73_9GAMM</name>
<dbReference type="SUPFAM" id="SSF46548">
    <property type="entry name" value="alpha-helical ferredoxin"/>
    <property type="match status" value="1"/>
</dbReference>
<dbReference type="Gene3D" id="1.10.1060.10">
    <property type="entry name" value="Alpha-helical ferredoxin"/>
    <property type="match status" value="1"/>
</dbReference>
<reference evidence="6" key="1">
    <citation type="submission" date="2019-02" db="EMBL/GenBank/DDBJ databases">
        <title>Draft genome sequence of Muricauda sp. 176CP4-71.</title>
        <authorList>
            <person name="Park J.-S."/>
        </authorList>
    </citation>
    <scope>NUCLEOTIDE SEQUENCE [LARGE SCALE GENOMIC DNA]</scope>
    <source>
        <strain evidence="6">176GS2-150</strain>
    </source>
</reference>
<gene>
    <name evidence="5" type="ORF">EXY25_12405</name>
</gene>
<comment type="caution">
    <text evidence="5">The sequence shown here is derived from an EMBL/GenBank/DDBJ whole genome shotgun (WGS) entry which is preliminary data.</text>
</comment>
<proteinExistence type="predicted"/>
<protein>
    <submittedName>
        <fullName evidence="5">(Fe-S)-binding protein</fullName>
    </submittedName>
</protein>
<dbReference type="PROSITE" id="PS00198">
    <property type="entry name" value="4FE4S_FER_1"/>
    <property type="match status" value="1"/>
</dbReference>
<dbReference type="InterPro" id="IPR017900">
    <property type="entry name" value="4Fe4S_Fe_S_CS"/>
</dbReference>
<feature type="domain" description="4Fe-4S ferredoxin-type" evidence="4">
    <location>
        <begin position="34"/>
        <end position="109"/>
    </location>
</feature>
<keyword evidence="6" id="KW-1185">Reference proteome</keyword>
<evidence type="ECO:0000256" key="3">
    <source>
        <dbReference type="ARBA" id="ARBA00023014"/>
    </source>
</evidence>
<keyword evidence="1" id="KW-0479">Metal-binding</keyword>
<keyword evidence="3" id="KW-0411">Iron-sulfur</keyword>
<evidence type="ECO:0000313" key="5">
    <source>
        <dbReference type="EMBL" id="TAA45007.1"/>
    </source>
</evidence>
<keyword evidence="2" id="KW-0408">Iron</keyword>
<dbReference type="RefSeq" id="WP_130567017.1">
    <property type="nucleotide sequence ID" value="NZ_SHLY01000004.1"/>
</dbReference>
<accession>A0ABY1WN73</accession>
<evidence type="ECO:0000313" key="6">
    <source>
        <dbReference type="Proteomes" id="UP000292544"/>
    </source>
</evidence>
<dbReference type="Proteomes" id="UP000292544">
    <property type="component" value="Unassembled WGS sequence"/>
</dbReference>
<dbReference type="Pfam" id="PF13183">
    <property type="entry name" value="Fer4_8"/>
    <property type="match status" value="1"/>
</dbReference>
<organism evidence="5 6">
    <name type="scientific">Corallincola spongiicola</name>
    <dbReference type="NCBI Taxonomy" id="2520508"/>
    <lineage>
        <taxon>Bacteria</taxon>
        <taxon>Pseudomonadati</taxon>
        <taxon>Pseudomonadota</taxon>
        <taxon>Gammaproteobacteria</taxon>
        <taxon>Alteromonadales</taxon>
        <taxon>Psychromonadaceae</taxon>
        <taxon>Corallincola</taxon>
    </lineage>
</organism>